<dbReference type="InterPro" id="IPR005828">
    <property type="entry name" value="MFS_sugar_transport-like"/>
</dbReference>
<feature type="transmembrane region" description="Helical" evidence="15">
    <location>
        <begin position="12"/>
        <end position="31"/>
    </location>
</feature>
<keyword evidence="18" id="KW-1185">Reference proteome</keyword>
<keyword evidence="9 15" id="KW-0812">Transmembrane</keyword>
<feature type="transmembrane region" description="Helical" evidence="15">
    <location>
        <begin position="190"/>
        <end position="209"/>
    </location>
</feature>
<organism evidence="17 18">
    <name type="scientific">Danionella cerebrum</name>
    <dbReference type="NCBI Taxonomy" id="2873325"/>
    <lineage>
        <taxon>Eukaryota</taxon>
        <taxon>Metazoa</taxon>
        <taxon>Chordata</taxon>
        <taxon>Craniata</taxon>
        <taxon>Vertebrata</taxon>
        <taxon>Euteleostomi</taxon>
        <taxon>Actinopterygii</taxon>
        <taxon>Neopterygii</taxon>
        <taxon>Teleostei</taxon>
        <taxon>Ostariophysi</taxon>
        <taxon>Cypriniformes</taxon>
        <taxon>Danionidae</taxon>
        <taxon>Danioninae</taxon>
        <taxon>Danionella</taxon>
    </lineage>
</organism>
<sequence length="511" mass="56359">MEKGEKKGRVTLILAAASLIAGFGSSFQYGYNVAVINSPAQEMKLFYTQIYEDRYGPLSDNLLTLLWSVTVSMYPLGGFFGSLMVAPLVNEFGRKGTLLFNNIFSIVPAVMMGVSEVAGSFEIIIAARFVVGICAGLSSNVVPMYLGEIAPKNYRGAVGIVPQLFITIGILVAQIFGIRNILGNKEGWPIMLSFTGIPAAIELLFLPLFPESPRYNLIQKGDEKAARKGLQQLRGCENVDEELFEMRIEEQSERAEGQLSILKLFSLRSLRWQLLSVIFINMGQQLSGVNAIYYYADSIYGSAGVREDHVQFVTVGTGAVNVVMTIAAVFIVEKSGRRLLLLIGFGICCAACVVLTIALYFQTSLDWMPYVSIACVIVYVIGHAIGPSPIPNVITTEMFRQSSRPAAFMLAGSVHWLSNFTVGLVFPFLEKGLGVYSFIIFAGICLATLIYIWMVIPETKNKTFLETSKLFSKRNKVEVVENYGELVMPGEPEIKDGAEETYRHEIKSTFL</sequence>
<dbReference type="PROSITE" id="PS50850">
    <property type="entry name" value="MFS"/>
    <property type="match status" value="1"/>
</dbReference>
<name>A0A553R3B8_9TELE</name>
<dbReference type="NCBIfam" id="TIGR00879">
    <property type="entry name" value="SP"/>
    <property type="match status" value="1"/>
</dbReference>
<evidence type="ECO:0000256" key="8">
    <source>
        <dbReference type="ARBA" id="ARBA00022597"/>
    </source>
</evidence>
<feature type="transmembrane region" description="Helical" evidence="15">
    <location>
        <begin position="367"/>
        <end position="386"/>
    </location>
</feature>
<dbReference type="CDD" id="cd17432">
    <property type="entry name" value="MFS_GLUT_Class2"/>
    <property type="match status" value="1"/>
</dbReference>
<evidence type="ECO:0000256" key="3">
    <source>
        <dbReference type="ARBA" id="ARBA00004651"/>
    </source>
</evidence>
<comment type="similarity">
    <text evidence="4">Belongs to the major facilitator superfamily. Sugar transporter (TC 2.A.1.1) family. Glucose transporter subfamily.</text>
</comment>
<evidence type="ECO:0000256" key="10">
    <source>
        <dbReference type="ARBA" id="ARBA00022989"/>
    </source>
</evidence>
<dbReference type="PRINTS" id="PR00171">
    <property type="entry name" value="SUGRTRNSPORT"/>
</dbReference>
<dbReference type="GO" id="GO:0042383">
    <property type="term" value="C:sarcolemma"/>
    <property type="evidence" value="ECO:0007669"/>
    <property type="project" value="UniProtKB-SubCell"/>
</dbReference>
<dbReference type="GO" id="GO:0055056">
    <property type="term" value="F:D-glucose transmembrane transporter activity"/>
    <property type="evidence" value="ECO:0007669"/>
    <property type="project" value="TreeGrafter"/>
</dbReference>
<evidence type="ECO:0000256" key="6">
    <source>
        <dbReference type="ARBA" id="ARBA00022448"/>
    </source>
</evidence>
<evidence type="ECO:0000256" key="14">
    <source>
        <dbReference type="RuleBase" id="RU003346"/>
    </source>
</evidence>
<dbReference type="InterPro" id="IPR045263">
    <property type="entry name" value="GLUT"/>
</dbReference>
<dbReference type="PROSITE" id="PS00217">
    <property type="entry name" value="SUGAR_TRANSPORT_2"/>
    <property type="match status" value="1"/>
</dbReference>
<evidence type="ECO:0000256" key="7">
    <source>
        <dbReference type="ARBA" id="ARBA00022475"/>
    </source>
</evidence>
<feature type="transmembrane region" description="Helical" evidence="15">
    <location>
        <begin position="407"/>
        <end position="429"/>
    </location>
</feature>
<feature type="transmembrane region" description="Helical" evidence="15">
    <location>
        <begin position="123"/>
        <end position="146"/>
    </location>
</feature>
<evidence type="ECO:0000256" key="9">
    <source>
        <dbReference type="ARBA" id="ARBA00022692"/>
    </source>
</evidence>
<dbReference type="InterPro" id="IPR036259">
    <property type="entry name" value="MFS_trans_sf"/>
</dbReference>
<dbReference type="GO" id="GO:0005353">
    <property type="term" value="F:fructose transmembrane transporter activity"/>
    <property type="evidence" value="ECO:0007669"/>
    <property type="project" value="UniProtKB-ARBA"/>
</dbReference>
<keyword evidence="11 15" id="KW-0472">Membrane</keyword>
<feature type="transmembrane region" description="Helical" evidence="15">
    <location>
        <begin position="98"/>
        <end position="117"/>
    </location>
</feature>
<reference evidence="17 18" key="1">
    <citation type="journal article" date="2019" name="Sci. Data">
        <title>Hybrid genome assembly and annotation of Danionella translucida.</title>
        <authorList>
            <person name="Kadobianskyi M."/>
            <person name="Schulze L."/>
            <person name="Schuelke M."/>
            <person name="Judkewitz B."/>
        </authorList>
    </citation>
    <scope>NUCLEOTIDE SEQUENCE [LARGE SCALE GENOMIC DNA]</scope>
    <source>
        <strain evidence="17 18">Bolton</strain>
    </source>
</reference>
<feature type="transmembrane region" description="Helical" evidence="15">
    <location>
        <begin position="158"/>
        <end position="178"/>
    </location>
</feature>
<evidence type="ECO:0000313" key="17">
    <source>
        <dbReference type="EMBL" id="TRY96663.1"/>
    </source>
</evidence>
<dbReference type="Proteomes" id="UP000316079">
    <property type="component" value="Unassembled WGS sequence"/>
</dbReference>
<keyword evidence="10 15" id="KW-1133">Transmembrane helix</keyword>
<comment type="caution">
    <text evidence="17">The sequence shown here is derived from an EMBL/GenBank/DDBJ whole genome shotgun (WGS) entry which is preliminary data.</text>
</comment>
<evidence type="ECO:0000256" key="11">
    <source>
        <dbReference type="ARBA" id="ARBA00023136"/>
    </source>
</evidence>
<evidence type="ECO:0000256" key="15">
    <source>
        <dbReference type="SAM" id="Phobius"/>
    </source>
</evidence>
<evidence type="ECO:0000256" key="4">
    <source>
        <dbReference type="ARBA" id="ARBA00007004"/>
    </source>
</evidence>
<dbReference type="PANTHER" id="PTHR23503:SF32">
    <property type="entry name" value="SOLUTE CARRIER FAMILY 2, FACILITATED GLUCOSE TRANSPORTER MEMBER 5"/>
    <property type="match status" value="1"/>
</dbReference>
<dbReference type="STRING" id="623744.A0A553R3B8"/>
<evidence type="ECO:0000313" key="18">
    <source>
        <dbReference type="Proteomes" id="UP000316079"/>
    </source>
</evidence>
<gene>
    <name evidence="17" type="ORF">DNTS_024271</name>
</gene>
<evidence type="ECO:0000256" key="1">
    <source>
        <dbReference type="ARBA" id="ARBA00000590"/>
    </source>
</evidence>
<accession>A0A553R3B8</accession>
<dbReference type="SUPFAM" id="SSF103473">
    <property type="entry name" value="MFS general substrate transporter"/>
    <property type="match status" value="1"/>
</dbReference>
<evidence type="ECO:0000256" key="12">
    <source>
        <dbReference type="ARBA" id="ARBA00029961"/>
    </source>
</evidence>
<keyword evidence="7" id="KW-1003">Cell membrane</keyword>
<feature type="transmembrane region" description="Helical" evidence="15">
    <location>
        <begin position="310"/>
        <end position="332"/>
    </location>
</feature>
<dbReference type="FunFam" id="1.20.1250.20:FF:001511">
    <property type="entry name" value="Solute carrier family 2, facilitated glucose transporter member 5"/>
    <property type="match status" value="1"/>
</dbReference>
<dbReference type="OrthoDB" id="4540492at2759"/>
<dbReference type="PANTHER" id="PTHR23503">
    <property type="entry name" value="SOLUTE CARRIER FAMILY 2"/>
    <property type="match status" value="1"/>
</dbReference>
<dbReference type="GO" id="GO:1990539">
    <property type="term" value="P:fructose import across plasma membrane"/>
    <property type="evidence" value="ECO:0007669"/>
    <property type="project" value="UniProtKB-ARBA"/>
</dbReference>
<keyword evidence="6 14" id="KW-0813">Transport</keyword>
<evidence type="ECO:0000256" key="13">
    <source>
        <dbReference type="ARBA" id="ARBA00031099"/>
    </source>
</evidence>
<comment type="catalytic activity">
    <reaction evidence="1">
        <text>D-fructose(out) = D-fructose(in)</text>
        <dbReference type="Rhea" id="RHEA:60372"/>
        <dbReference type="ChEBI" id="CHEBI:37721"/>
    </reaction>
</comment>
<dbReference type="GO" id="GO:0046323">
    <property type="term" value="P:D-glucose import"/>
    <property type="evidence" value="ECO:0007669"/>
    <property type="project" value="TreeGrafter"/>
</dbReference>
<protein>
    <recommendedName>
        <fullName evidence="5">Solute carrier family 2, facilitated glucose transporter member 5</fullName>
    </recommendedName>
    <alternativeName>
        <fullName evidence="13">Fructose transporter</fullName>
    </alternativeName>
    <alternativeName>
        <fullName evidence="12">Glucose transporter type 5, small intestine</fullName>
    </alternativeName>
</protein>
<dbReference type="Pfam" id="PF00083">
    <property type="entry name" value="Sugar_tr"/>
    <property type="match status" value="1"/>
</dbReference>
<comment type="subcellular location">
    <subcellularLocation>
        <location evidence="2">Cell membrane</location>
        <location evidence="2">Sarcolemma</location>
    </subcellularLocation>
    <subcellularLocation>
        <location evidence="3">Cell membrane</location>
        <topology evidence="3">Multi-pass membrane protein</topology>
    </subcellularLocation>
</comment>
<dbReference type="Gene3D" id="1.20.1250.20">
    <property type="entry name" value="MFS general substrate transporter like domains"/>
    <property type="match status" value="1"/>
</dbReference>
<dbReference type="InterPro" id="IPR005829">
    <property type="entry name" value="Sugar_transporter_CS"/>
</dbReference>
<evidence type="ECO:0000256" key="2">
    <source>
        <dbReference type="ARBA" id="ARBA00004135"/>
    </source>
</evidence>
<dbReference type="GO" id="GO:0070837">
    <property type="term" value="P:dehydroascorbic acid transport"/>
    <property type="evidence" value="ECO:0007669"/>
    <property type="project" value="TreeGrafter"/>
</dbReference>
<feature type="transmembrane region" description="Helical" evidence="15">
    <location>
        <begin position="435"/>
        <end position="456"/>
    </location>
</feature>
<feature type="domain" description="Major facilitator superfamily (MFS) profile" evidence="16">
    <location>
        <begin position="18"/>
        <end position="460"/>
    </location>
</feature>
<proteinExistence type="inferred from homology"/>
<evidence type="ECO:0000256" key="5">
    <source>
        <dbReference type="ARBA" id="ARBA00015973"/>
    </source>
</evidence>
<dbReference type="AlphaFoldDB" id="A0A553R3B8"/>
<feature type="transmembrane region" description="Helical" evidence="15">
    <location>
        <begin position="65"/>
        <end position="86"/>
    </location>
</feature>
<dbReference type="InterPro" id="IPR003663">
    <property type="entry name" value="Sugar/inositol_transpt"/>
</dbReference>
<feature type="transmembrane region" description="Helical" evidence="15">
    <location>
        <begin position="272"/>
        <end position="295"/>
    </location>
</feature>
<dbReference type="EMBL" id="SRMA01025274">
    <property type="protein sequence ID" value="TRY96663.1"/>
    <property type="molecule type" value="Genomic_DNA"/>
</dbReference>
<evidence type="ECO:0000259" key="16">
    <source>
        <dbReference type="PROSITE" id="PS50850"/>
    </source>
</evidence>
<feature type="transmembrane region" description="Helical" evidence="15">
    <location>
        <begin position="339"/>
        <end position="361"/>
    </location>
</feature>
<dbReference type="InterPro" id="IPR020846">
    <property type="entry name" value="MFS_dom"/>
</dbReference>
<keyword evidence="8" id="KW-0762">Sugar transport</keyword>